<keyword evidence="2 10" id="KW-0813">Transport</keyword>
<evidence type="ECO:0000256" key="3">
    <source>
        <dbReference type="ARBA" id="ARBA00022475"/>
    </source>
</evidence>
<feature type="transmembrane region" description="Helical" evidence="10">
    <location>
        <begin position="6"/>
        <end position="24"/>
    </location>
</feature>
<comment type="subcellular location">
    <subcellularLocation>
        <location evidence="10">Cell inner membrane</location>
        <topology evidence="10">Multi-pass membrane protein</topology>
    </subcellularLocation>
    <subcellularLocation>
        <location evidence="1">Cell membrane</location>
        <topology evidence="1">Multi-pass membrane protein</topology>
    </subcellularLocation>
</comment>
<sequence length="527" mass="56429">MDPIHLFELVIVMFMAIIALHYAAHRLGLPPSVALLAGGALLAFLPGLPAITVDPALVLVIFLPPLLMDGAWSIALGRLRRHVIGIASLAIGAVIFTCAVVAMAAHLMFPSLPWAACAALGAIVSPPDAVSARAVLQRVKLPRRLQILLEGESLFNDASGLVLFRFAVAAAVTGLFSTTDAVTSFFLLAFGGALVGIAVGTVWVLFVRRLGDEYLIIASTTLLGWLSYLLGEMVHVSGVIAAVTTGLIAGWYQHTLLSAATRMRGTSFWTVIIFLMEATVFILIGLSLRGVVERGGGFGVVLATMGGPILAILIALALARFAWVFGSDLLIRLCNALGLKRYTPLGAPGATVLSWAGVRGVVTLALALSLPEGFPGRDFILVTSFAVILGTVLVQGTTLGRVIDWARLTEPESEKARLTMSQAEAAMAKAQLATVQRRAYDGQGNLIHPQLLERYQRRAVMIVDYAERTEHYVPVLHAHFDVVLEAVATGRRELIRLHRAGDIDDETLDELERDLDLEELSAISAKS</sequence>
<keyword evidence="3" id="KW-1003">Cell membrane</keyword>
<dbReference type="Gene3D" id="6.10.140.1330">
    <property type="match status" value="1"/>
</dbReference>
<evidence type="ECO:0000313" key="13">
    <source>
        <dbReference type="Proteomes" id="UP000282195"/>
    </source>
</evidence>
<dbReference type="PANTHER" id="PTHR10110">
    <property type="entry name" value="SODIUM/HYDROGEN EXCHANGER"/>
    <property type="match status" value="1"/>
</dbReference>
<dbReference type="RefSeq" id="WP_120706870.1">
    <property type="nucleotide sequence ID" value="NZ_CP032695.1"/>
</dbReference>
<dbReference type="InterPro" id="IPR018422">
    <property type="entry name" value="Cation/H_exchanger_CPA1"/>
</dbReference>
<dbReference type="GO" id="GO:0098719">
    <property type="term" value="P:sodium ion import across plasma membrane"/>
    <property type="evidence" value="ECO:0007669"/>
    <property type="project" value="TreeGrafter"/>
</dbReference>
<dbReference type="GO" id="GO:0015385">
    <property type="term" value="F:sodium:proton antiporter activity"/>
    <property type="evidence" value="ECO:0007669"/>
    <property type="project" value="InterPro"/>
</dbReference>
<feature type="domain" description="Cation/H+ exchanger transmembrane" evidence="11">
    <location>
        <begin position="16"/>
        <end position="403"/>
    </location>
</feature>
<keyword evidence="10" id="KW-0050">Antiport</keyword>
<name>A0A387FU53_9HYPH</name>
<evidence type="ECO:0000256" key="6">
    <source>
        <dbReference type="ARBA" id="ARBA00023053"/>
    </source>
</evidence>
<dbReference type="GO" id="GO:0051453">
    <property type="term" value="P:regulation of intracellular pH"/>
    <property type="evidence" value="ECO:0007669"/>
    <property type="project" value="TreeGrafter"/>
</dbReference>
<keyword evidence="13" id="KW-1185">Reference proteome</keyword>
<keyword evidence="7 10" id="KW-0406">Ion transport</keyword>
<dbReference type="OrthoDB" id="9809206at2"/>
<evidence type="ECO:0000259" key="11">
    <source>
        <dbReference type="Pfam" id="PF00999"/>
    </source>
</evidence>
<dbReference type="InterPro" id="IPR006153">
    <property type="entry name" value="Cation/H_exchanger_TM"/>
</dbReference>
<keyword evidence="5 10" id="KW-1133">Transmembrane helix</keyword>
<accession>A0A387FU53</accession>
<feature type="transmembrane region" description="Helical" evidence="10">
    <location>
        <begin position="266"/>
        <end position="288"/>
    </location>
</feature>
<proteinExistence type="inferred from homology"/>
<evidence type="ECO:0000256" key="9">
    <source>
        <dbReference type="ARBA" id="ARBA00023201"/>
    </source>
</evidence>
<feature type="transmembrane region" description="Helical" evidence="10">
    <location>
        <begin position="33"/>
        <end position="51"/>
    </location>
</feature>
<feature type="transmembrane region" description="Helical" evidence="10">
    <location>
        <begin position="57"/>
        <end position="76"/>
    </location>
</feature>
<feature type="transmembrane region" description="Helical" evidence="10">
    <location>
        <begin position="379"/>
        <end position="399"/>
    </location>
</feature>
<evidence type="ECO:0000256" key="4">
    <source>
        <dbReference type="ARBA" id="ARBA00022692"/>
    </source>
</evidence>
<dbReference type="Proteomes" id="UP000282195">
    <property type="component" value="Plasmid pRCCGE525c"/>
</dbReference>
<reference evidence="12 13" key="1">
    <citation type="submission" date="2018-10" db="EMBL/GenBank/DDBJ databases">
        <title>Rhizobium etli, R. leguminosarum and a new Rhizobium genospecies from Phaseolus dumosus.</title>
        <authorList>
            <person name="Ramirez-Puebla S.T."/>
            <person name="Rogel-Hernandez M.A."/>
            <person name="Guerrero G."/>
            <person name="Ormeno-Orrillo E."/>
            <person name="Martinez-Romero J.C."/>
            <person name="Negrete-Yankelevich S."/>
            <person name="Martinez-Romero E."/>
        </authorList>
    </citation>
    <scope>NUCLEOTIDE SEQUENCE [LARGE SCALE GENOMIC DNA]</scope>
    <source>
        <strain evidence="12 13">CCGE525</strain>
        <plasmid evidence="13">prccge525c</plasmid>
    </source>
</reference>
<evidence type="ECO:0000256" key="1">
    <source>
        <dbReference type="ARBA" id="ARBA00004651"/>
    </source>
</evidence>
<feature type="transmembrane region" description="Helical" evidence="10">
    <location>
        <begin position="182"/>
        <end position="207"/>
    </location>
</feature>
<evidence type="ECO:0000256" key="10">
    <source>
        <dbReference type="RuleBase" id="RU366002"/>
    </source>
</evidence>
<feature type="transmembrane region" description="Helical" evidence="10">
    <location>
        <begin position="83"/>
        <end position="106"/>
    </location>
</feature>
<keyword evidence="12" id="KW-0614">Plasmid</keyword>
<keyword evidence="8 10" id="KW-0472">Membrane</keyword>
<gene>
    <name evidence="12" type="ORF">CCGE525_24030</name>
</gene>
<evidence type="ECO:0000256" key="2">
    <source>
        <dbReference type="ARBA" id="ARBA00022448"/>
    </source>
</evidence>
<comment type="similarity">
    <text evidence="10">Belongs to the monovalent cation:proton antiporter 1 (CPA1) transporter (TC 2.A.36) family.</text>
</comment>
<dbReference type="InterPro" id="IPR004705">
    <property type="entry name" value="Cation/H_exchanger_CPA1_bac"/>
</dbReference>
<evidence type="ECO:0000256" key="8">
    <source>
        <dbReference type="ARBA" id="ARBA00023136"/>
    </source>
</evidence>
<keyword evidence="9 10" id="KW-0739">Sodium transport</keyword>
<dbReference type="NCBIfam" id="TIGR00831">
    <property type="entry name" value="a_cpa1"/>
    <property type="match status" value="1"/>
</dbReference>
<keyword evidence="6 10" id="KW-0915">Sodium</keyword>
<feature type="transmembrane region" description="Helical" evidence="10">
    <location>
        <begin position="157"/>
        <end position="176"/>
    </location>
</feature>
<organism evidence="12 13">
    <name type="scientific">Rhizobium jaguaris</name>
    <dbReference type="NCBI Taxonomy" id="1312183"/>
    <lineage>
        <taxon>Bacteria</taxon>
        <taxon>Pseudomonadati</taxon>
        <taxon>Pseudomonadota</taxon>
        <taxon>Alphaproteobacteria</taxon>
        <taxon>Hyphomicrobiales</taxon>
        <taxon>Rhizobiaceae</taxon>
        <taxon>Rhizobium/Agrobacterium group</taxon>
        <taxon>Rhizobium</taxon>
    </lineage>
</organism>
<dbReference type="GO" id="GO:0015386">
    <property type="term" value="F:potassium:proton antiporter activity"/>
    <property type="evidence" value="ECO:0007669"/>
    <property type="project" value="TreeGrafter"/>
</dbReference>
<geneLocation type="plasmid" evidence="13">
    <name>prccge525c</name>
</geneLocation>
<dbReference type="PANTHER" id="PTHR10110:SF86">
    <property type="entry name" value="SODIUM_HYDROGEN EXCHANGER 7"/>
    <property type="match status" value="1"/>
</dbReference>
<feature type="transmembrane region" description="Helical" evidence="10">
    <location>
        <begin position="345"/>
        <end position="367"/>
    </location>
</feature>
<dbReference type="AlphaFoldDB" id="A0A387FU53"/>
<keyword evidence="4 10" id="KW-0812">Transmembrane</keyword>
<protein>
    <submittedName>
        <fullName evidence="12">Na+/H+ antiporter</fullName>
    </submittedName>
</protein>
<keyword evidence="10" id="KW-0997">Cell inner membrane</keyword>
<dbReference type="KEGG" id="rjg:CCGE525_24030"/>
<dbReference type="EMBL" id="CP032695">
    <property type="protein sequence ID" value="AYG61933.1"/>
    <property type="molecule type" value="Genomic_DNA"/>
</dbReference>
<evidence type="ECO:0000256" key="5">
    <source>
        <dbReference type="ARBA" id="ARBA00022989"/>
    </source>
</evidence>
<dbReference type="Pfam" id="PF00999">
    <property type="entry name" value="Na_H_Exchanger"/>
    <property type="match status" value="1"/>
</dbReference>
<dbReference type="GO" id="GO:0005886">
    <property type="term" value="C:plasma membrane"/>
    <property type="evidence" value="ECO:0007669"/>
    <property type="project" value="UniProtKB-SubCell"/>
</dbReference>
<evidence type="ECO:0000256" key="7">
    <source>
        <dbReference type="ARBA" id="ARBA00023065"/>
    </source>
</evidence>
<feature type="transmembrane region" description="Helical" evidence="10">
    <location>
        <begin position="300"/>
        <end position="325"/>
    </location>
</feature>
<feature type="transmembrane region" description="Helical" evidence="10">
    <location>
        <begin position="236"/>
        <end position="254"/>
    </location>
</feature>
<evidence type="ECO:0000313" key="12">
    <source>
        <dbReference type="EMBL" id="AYG61933.1"/>
    </source>
</evidence>
<comment type="function">
    <text evidence="10">Na(+)/H(+) antiporter that extrudes sodium in exchange for external protons.</text>
</comment>